<gene>
    <name evidence="1" type="ORF">OIK40_05960</name>
</gene>
<comment type="caution">
    <text evidence="1">The sequence shown here is derived from an EMBL/GenBank/DDBJ whole genome shotgun (WGS) entry which is preliminary data.</text>
</comment>
<dbReference type="EMBL" id="JAQQXQ010000004">
    <property type="protein sequence ID" value="MDC8754188.1"/>
    <property type="molecule type" value="Genomic_DNA"/>
</dbReference>
<organism evidence="1 2">
    <name type="scientific">Erythrobacter fulvus</name>
    <dbReference type="NCBI Taxonomy" id="2987523"/>
    <lineage>
        <taxon>Bacteria</taxon>
        <taxon>Pseudomonadati</taxon>
        <taxon>Pseudomonadota</taxon>
        <taxon>Alphaproteobacteria</taxon>
        <taxon>Sphingomonadales</taxon>
        <taxon>Erythrobacteraceae</taxon>
        <taxon>Erythrobacter/Porphyrobacter group</taxon>
        <taxon>Erythrobacter</taxon>
    </lineage>
</organism>
<name>A0ABT5JNI8_9SPHN</name>
<evidence type="ECO:0000313" key="1">
    <source>
        <dbReference type="EMBL" id="MDC8754188.1"/>
    </source>
</evidence>
<keyword evidence="2" id="KW-1185">Reference proteome</keyword>
<reference evidence="1 2" key="1">
    <citation type="submission" date="2022-10" db="EMBL/GenBank/DDBJ databases">
        <title>Erythrobacter sp. sf7 Genome sequencing.</title>
        <authorList>
            <person name="Park S."/>
        </authorList>
    </citation>
    <scope>NUCLEOTIDE SEQUENCE [LARGE SCALE GENOMIC DNA]</scope>
    <source>
        <strain evidence="2">sf7</strain>
    </source>
</reference>
<evidence type="ECO:0000313" key="2">
    <source>
        <dbReference type="Proteomes" id="UP001216558"/>
    </source>
</evidence>
<proteinExistence type="predicted"/>
<protein>
    <submittedName>
        <fullName evidence="1">Uncharacterized protein</fullName>
    </submittedName>
</protein>
<dbReference type="Proteomes" id="UP001216558">
    <property type="component" value="Unassembled WGS sequence"/>
</dbReference>
<dbReference type="RefSeq" id="WP_273677012.1">
    <property type="nucleotide sequence ID" value="NZ_JAQQXQ010000004.1"/>
</dbReference>
<sequence length="243" mass="27938">MEDSKRALEIIAALEWEQWLYDERLPRSWSLSQIINRLAFEGLPSPAILLLELLANGDLSSWAEFQWRAYADDGHFFEEGPGRISATRWADLRTHLIAGRFTTSKRINLEILELEDLQIGRYEWPKDQIGYATCSGSLFEEGYREEWFSAWDICIEQPEQGQTVTPADKAKGGRTPEYDWERAIAAVALLWGDTNWQPALQADVESKLLDWFSNQGKEPALSSVRPRAKKLFEEMQKLRDGGQ</sequence>
<accession>A0ABT5JNI8</accession>